<keyword evidence="1" id="KW-0472">Membrane</keyword>
<proteinExistence type="predicted"/>
<comment type="caution">
    <text evidence="3">The sequence shown here is derived from an EMBL/GenBank/DDBJ whole genome shotgun (WGS) entry which is preliminary data.</text>
</comment>
<accession>A0A0V7ZXJ1</accession>
<gene>
    <name evidence="2" type="ORF">BC008_10045</name>
    <name evidence="3" type="ORF">BC008_35000</name>
</gene>
<dbReference type="EMBL" id="LMTZ01000154">
    <property type="protein sequence ID" value="KST62502.1"/>
    <property type="molecule type" value="Genomic_DNA"/>
</dbReference>
<protein>
    <submittedName>
        <fullName evidence="3">Uncharacterized protein</fullName>
    </submittedName>
</protein>
<keyword evidence="4" id="KW-1185">Reference proteome</keyword>
<reference evidence="3 4" key="1">
    <citation type="journal article" date="2015" name="Genome Announc.">
        <title>Draft Genome of the Euendolithic (true boring) Cyanobacterium Mastigocoleus testarum strain BC008.</title>
        <authorList>
            <person name="Guida B.S."/>
            <person name="Garcia-Pichel F."/>
        </authorList>
    </citation>
    <scope>NUCLEOTIDE SEQUENCE [LARGE SCALE GENOMIC DNA]</scope>
    <source>
        <strain evidence="3 4">BC008</strain>
    </source>
</reference>
<dbReference type="OrthoDB" id="448901at2"/>
<feature type="transmembrane region" description="Helical" evidence="1">
    <location>
        <begin position="468"/>
        <end position="495"/>
    </location>
</feature>
<organism evidence="3 4">
    <name type="scientific">Mastigocoleus testarum BC008</name>
    <dbReference type="NCBI Taxonomy" id="371196"/>
    <lineage>
        <taxon>Bacteria</taxon>
        <taxon>Bacillati</taxon>
        <taxon>Cyanobacteriota</taxon>
        <taxon>Cyanophyceae</taxon>
        <taxon>Nostocales</taxon>
        <taxon>Hapalosiphonaceae</taxon>
        <taxon>Mastigocoleus</taxon>
    </lineage>
</organism>
<sequence>MTFKLYNHNIYLFAYYLSESNNSLGEYKPDWLWNKCDEIIAKTLKTEFHFNVKQYLDLENKPEEAWANLNKFFPKTDDYHPIYIQPHNCFFDPNSRKKDLDSKTSILYPVQLYDSYGFGLKLINPNNEYSKGVNDKEIALFNPNNCLMLDLEQDNQYFLGQTLFITINLENRQKLKYKNNRNKLKNIADNYIESLLPDYVRKPPFNRAGSLFGSPIFEYGIIRASQSYSHIIIWFILDDSSEERFDKYYQQLLDLFFFRAKIIHAYNEIIKIEKEAKKKSKDIQLEIEKTQENYNKNKIFNQYRETKNELDLNKLKNLLIELPSLSLEYTEKIRIIKEFQNVVVSYTKNYSDKIYEIRSNFSDEEDFSFLELFTDRTCYPFQDRIVAAVNFFQLDTNLINNAIDSIRGQVEIEQAHRERQLQTTITSLGIGIAVAGNFASSYEAGSITENDEGNYPDILGIPFDSVHFTISFCISMVIGFIAWQGASWFFSWWYIEEQLIRKTRFKLNPFRLLQNRQHNTK</sequence>
<evidence type="ECO:0000256" key="1">
    <source>
        <dbReference type="SAM" id="Phobius"/>
    </source>
</evidence>
<evidence type="ECO:0000313" key="3">
    <source>
        <dbReference type="EMBL" id="KST69122.1"/>
    </source>
</evidence>
<keyword evidence="1" id="KW-0812">Transmembrane</keyword>
<name>A0A0V7ZXJ1_9CYAN</name>
<dbReference type="AlphaFoldDB" id="A0A0V7ZXJ1"/>
<dbReference type="Proteomes" id="UP000053372">
    <property type="component" value="Unassembled WGS sequence"/>
</dbReference>
<evidence type="ECO:0000313" key="4">
    <source>
        <dbReference type="Proteomes" id="UP000053372"/>
    </source>
</evidence>
<dbReference type="EMBL" id="LMTZ01000035">
    <property type="protein sequence ID" value="KST69122.1"/>
    <property type="molecule type" value="Genomic_DNA"/>
</dbReference>
<keyword evidence="1" id="KW-1133">Transmembrane helix</keyword>
<evidence type="ECO:0000313" key="2">
    <source>
        <dbReference type="EMBL" id="KST62502.1"/>
    </source>
</evidence>
<dbReference type="RefSeq" id="WP_027840912.1">
    <property type="nucleotide sequence ID" value="NZ_LMTZ01000035.1"/>
</dbReference>